<organism evidence="3 4">
    <name type="scientific">Solirubrobacter pauli</name>
    <dbReference type="NCBI Taxonomy" id="166793"/>
    <lineage>
        <taxon>Bacteria</taxon>
        <taxon>Bacillati</taxon>
        <taxon>Actinomycetota</taxon>
        <taxon>Thermoleophilia</taxon>
        <taxon>Solirubrobacterales</taxon>
        <taxon>Solirubrobacteraceae</taxon>
        <taxon>Solirubrobacter</taxon>
    </lineage>
</organism>
<proteinExistence type="predicted"/>
<evidence type="ECO:0000256" key="1">
    <source>
        <dbReference type="SAM" id="MobiDB-lite"/>
    </source>
</evidence>
<dbReference type="EMBL" id="RBIL01000001">
    <property type="protein sequence ID" value="RKQ91436.1"/>
    <property type="molecule type" value="Genomic_DNA"/>
</dbReference>
<dbReference type="InterPro" id="IPR041271">
    <property type="entry name" value="AGPT-Pplase3"/>
</dbReference>
<evidence type="ECO:0000313" key="4">
    <source>
        <dbReference type="Proteomes" id="UP000278962"/>
    </source>
</evidence>
<accession>A0A660LAL2</accession>
<feature type="region of interest" description="Disordered" evidence="1">
    <location>
        <begin position="33"/>
        <end position="88"/>
    </location>
</feature>
<dbReference type="Proteomes" id="UP000278962">
    <property type="component" value="Unassembled WGS sequence"/>
</dbReference>
<name>A0A660LAL2_9ACTN</name>
<reference evidence="3 4" key="1">
    <citation type="submission" date="2018-10" db="EMBL/GenBank/DDBJ databases">
        <title>Genomic Encyclopedia of Archaeal and Bacterial Type Strains, Phase II (KMG-II): from individual species to whole genera.</title>
        <authorList>
            <person name="Goeker M."/>
        </authorList>
    </citation>
    <scope>NUCLEOTIDE SEQUENCE [LARGE SCALE GENOMIC DNA]</scope>
    <source>
        <strain evidence="3 4">DSM 14954</strain>
    </source>
</reference>
<keyword evidence="4" id="KW-1185">Reference proteome</keyword>
<feature type="compositionally biased region" description="Low complexity" evidence="1">
    <location>
        <begin position="48"/>
        <end position="63"/>
    </location>
</feature>
<evidence type="ECO:0000259" key="2">
    <source>
        <dbReference type="Pfam" id="PF18746"/>
    </source>
</evidence>
<protein>
    <recommendedName>
        <fullName evidence="2">Alpha-glutamyl/putrescinyl thymine pyrophosphorylase clade 3 domain-containing protein</fullName>
    </recommendedName>
</protein>
<dbReference type="AlphaFoldDB" id="A0A660LAL2"/>
<comment type="caution">
    <text evidence="3">The sequence shown here is derived from an EMBL/GenBank/DDBJ whole genome shotgun (WGS) entry which is preliminary data.</text>
</comment>
<gene>
    <name evidence="3" type="ORF">C8N24_1258</name>
</gene>
<dbReference type="Pfam" id="PF18746">
    <property type="entry name" value="aGPT-Pplase3"/>
    <property type="match status" value="1"/>
</dbReference>
<evidence type="ECO:0000313" key="3">
    <source>
        <dbReference type="EMBL" id="RKQ91436.1"/>
    </source>
</evidence>
<sequence length="307" mass="33370">MSGSFCRHNRPTDKCSICSRELDEKLRNQAPIRYVTVKKPGTTATPKSRASASGTRASSSRSSGGAGRVVTRKERRAADDGYRNPLLPGMKATADAERLAGALTLATERLQPPGPHPVIADIANLDDATWLAFLIALAPELETVLTEAEPRWSTRDVSALPEAKQKTANAYLAWVERAGTQQAAFTGESFWTPERRFDRVFERLALPGFGRGARYELLVTLGAAGRYEVEAQSPQFVEDDTTTLAAKRLFVSGDRMLLERRARDFMDAAELPIAALDHGLKVWATPGEHVDLTADPAPGVAAALSLR</sequence>
<feature type="domain" description="Alpha-glutamyl/putrescinyl thymine pyrophosphorylase clade 3" evidence="2">
    <location>
        <begin position="164"/>
        <end position="269"/>
    </location>
</feature>